<gene>
    <name evidence="1" type="ORF">BpHYR1_013996</name>
</gene>
<dbReference type="EMBL" id="REGN01000830">
    <property type="protein sequence ID" value="RNA38741.1"/>
    <property type="molecule type" value="Genomic_DNA"/>
</dbReference>
<evidence type="ECO:0000313" key="2">
    <source>
        <dbReference type="Proteomes" id="UP000276133"/>
    </source>
</evidence>
<organism evidence="1 2">
    <name type="scientific">Brachionus plicatilis</name>
    <name type="common">Marine rotifer</name>
    <name type="synonym">Brachionus muelleri</name>
    <dbReference type="NCBI Taxonomy" id="10195"/>
    <lineage>
        <taxon>Eukaryota</taxon>
        <taxon>Metazoa</taxon>
        <taxon>Spiralia</taxon>
        <taxon>Gnathifera</taxon>
        <taxon>Rotifera</taxon>
        <taxon>Eurotatoria</taxon>
        <taxon>Monogononta</taxon>
        <taxon>Pseudotrocha</taxon>
        <taxon>Ploima</taxon>
        <taxon>Brachionidae</taxon>
        <taxon>Brachionus</taxon>
    </lineage>
</organism>
<comment type="caution">
    <text evidence="1">The sequence shown here is derived from an EMBL/GenBank/DDBJ whole genome shotgun (WGS) entry which is preliminary data.</text>
</comment>
<keyword evidence="2" id="KW-1185">Reference proteome</keyword>
<dbReference type="Proteomes" id="UP000276133">
    <property type="component" value="Unassembled WGS sequence"/>
</dbReference>
<name>A0A3M7SSA8_BRAPC</name>
<sequence length="69" mass="8059">MKISISFKVNCNFGTIQFLKIYPLLDKSLPFVLFAKNKTDAFKKKTNFRLVKSRTEFKLNTIQTILLIT</sequence>
<accession>A0A3M7SSA8</accession>
<evidence type="ECO:0000313" key="1">
    <source>
        <dbReference type="EMBL" id="RNA38741.1"/>
    </source>
</evidence>
<proteinExistence type="predicted"/>
<protein>
    <submittedName>
        <fullName evidence="1">Uncharacterized protein</fullName>
    </submittedName>
</protein>
<dbReference type="AlphaFoldDB" id="A0A3M7SSA8"/>
<reference evidence="1 2" key="1">
    <citation type="journal article" date="2018" name="Sci. Rep.">
        <title>Genomic signatures of local adaptation to the degree of environmental predictability in rotifers.</title>
        <authorList>
            <person name="Franch-Gras L."/>
            <person name="Hahn C."/>
            <person name="Garcia-Roger E.M."/>
            <person name="Carmona M.J."/>
            <person name="Serra M."/>
            <person name="Gomez A."/>
        </authorList>
    </citation>
    <scope>NUCLEOTIDE SEQUENCE [LARGE SCALE GENOMIC DNA]</scope>
    <source>
        <strain evidence="1">HYR1</strain>
    </source>
</reference>